<comment type="caution">
    <text evidence="3">The sequence shown here is derived from an EMBL/GenBank/DDBJ whole genome shotgun (WGS) entry which is preliminary data.</text>
</comment>
<evidence type="ECO:0000313" key="3">
    <source>
        <dbReference type="EMBL" id="KGM08556.1"/>
    </source>
</evidence>
<protein>
    <recommendedName>
        <fullName evidence="2">HNH nuclease domain-containing protein</fullName>
    </recommendedName>
</protein>
<gene>
    <name evidence="3" type="ORF">N868_08770</name>
</gene>
<keyword evidence="4" id="KW-1185">Reference proteome</keyword>
<sequence>MPSPPGASSRRADGAPGSATPTASPRAASGSTTPTASPVAADGADPSGGEAARTPLPAEAAARTPLPAEAAGRTPRPVKAAARTPLPAEALDALLAAEPSGAQADELAAVDLGVVDDARLAALVAAWDKVASWVAVQQAATIHELARREPPRPARESFAADEVACELAVTRRAAQRLVDRAWALADHPDVRAEAESGRVSIAKVDAMLAATAHLRADQAAVVHARVLPRAAGRTVPQVRSDARAAEQELDPAAATARHELAAADRAVWLRPAPDSMTWVTAYLPAPGAAALMTALDALAAAAAPEDGRGVDARRADALTDLARTVLDRGTDLAGAALPTRHRRRPHLQVTMTLPALCGASEAPAELAGYGPVPAALARRIAVEAAWTFLAVDPATGQVVDRSASAYRPSAAVAAAVLDRDVTCTFPGCAVPASRCDLDHIVPFDPDADPARQTRTGNLAALCRHHHRLKTHGAWTPSRDPATGVTTWTSPTGSTYTRDPHPVPWEPEPLPRRDKPRLVDADDRGDSPRLVNTGFVMTSGVRTDATGGGDGSSAHVTGGPPTRADLPPF</sequence>
<name>A0A0A0BKN6_9CELL</name>
<feature type="compositionally biased region" description="Low complexity" evidence="1">
    <location>
        <begin position="14"/>
        <end position="41"/>
    </location>
</feature>
<evidence type="ECO:0000313" key="4">
    <source>
        <dbReference type="Proteomes" id="UP000029839"/>
    </source>
</evidence>
<feature type="compositionally biased region" description="Low complexity" evidence="1">
    <location>
        <begin position="482"/>
        <end position="496"/>
    </location>
</feature>
<accession>A0A0A0BKN6</accession>
<dbReference type="CDD" id="cd00085">
    <property type="entry name" value="HNHc"/>
    <property type="match status" value="1"/>
</dbReference>
<reference evidence="3 4" key="1">
    <citation type="submission" date="2013-08" db="EMBL/GenBank/DDBJ databases">
        <title>Genome sequencing of Cellulomonas carbonis T26.</title>
        <authorList>
            <person name="Chen F."/>
            <person name="Li Y."/>
            <person name="Wang G."/>
        </authorList>
    </citation>
    <scope>NUCLEOTIDE SEQUENCE [LARGE SCALE GENOMIC DNA]</scope>
    <source>
        <strain evidence="3 4">T26</strain>
    </source>
</reference>
<feature type="compositionally biased region" description="Basic and acidic residues" evidence="1">
    <location>
        <begin position="508"/>
        <end position="526"/>
    </location>
</feature>
<reference evidence="3 4" key="2">
    <citation type="journal article" date="2015" name="Stand. Genomic Sci.">
        <title>Draft genome sequence of Cellulomonas carbonis T26(T) and comparative analysis of six Cellulomonas genomes.</title>
        <authorList>
            <person name="Zhuang W."/>
            <person name="Zhang S."/>
            <person name="Xia X."/>
            <person name="Wang G."/>
        </authorList>
    </citation>
    <scope>NUCLEOTIDE SEQUENCE [LARGE SCALE GENOMIC DNA]</scope>
    <source>
        <strain evidence="3 4">T26</strain>
    </source>
</reference>
<dbReference type="Proteomes" id="UP000029839">
    <property type="component" value="Unassembled WGS sequence"/>
</dbReference>
<dbReference type="Pfam" id="PF02720">
    <property type="entry name" value="DUF222"/>
    <property type="match status" value="1"/>
</dbReference>
<dbReference type="RefSeq" id="WP_043610454.1">
    <property type="nucleotide sequence ID" value="NZ_AXCY01000200.1"/>
</dbReference>
<feature type="region of interest" description="Disordered" evidence="1">
    <location>
        <begin position="1"/>
        <end position="82"/>
    </location>
</feature>
<evidence type="ECO:0000259" key="2">
    <source>
        <dbReference type="SMART" id="SM00507"/>
    </source>
</evidence>
<feature type="domain" description="HNH nuclease" evidence="2">
    <location>
        <begin position="411"/>
        <end position="467"/>
    </location>
</feature>
<dbReference type="InterPro" id="IPR003870">
    <property type="entry name" value="DUF222"/>
</dbReference>
<proteinExistence type="predicted"/>
<dbReference type="InterPro" id="IPR003615">
    <property type="entry name" value="HNH_nuc"/>
</dbReference>
<feature type="region of interest" description="Disordered" evidence="1">
    <location>
        <begin position="472"/>
        <end position="568"/>
    </location>
</feature>
<dbReference type="OrthoDB" id="5140334at2"/>
<organism evidence="3 4">
    <name type="scientific">Cellulomonas carbonis T26</name>
    <dbReference type="NCBI Taxonomy" id="947969"/>
    <lineage>
        <taxon>Bacteria</taxon>
        <taxon>Bacillati</taxon>
        <taxon>Actinomycetota</taxon>
        <taxon>Actinomycetes</taxon>
        <taxon>Micrococcales</taxon>
        <taxon>Cellulomonadaceae</taxon>
        <taxon>Cellulomonas</taxon>
    </lineage>
</organism>
<evidence type="ECO:0000256" key="1">
    <source>
        <dbReference type="SAM" id="MobiDB-lite"/>
    </source>
</evidence>
<dbReference type="SMART" id="SM00507">
    <property type="entry name" value="HNHc"/>
    <property type="match status" value="1"/>
</dbReference>
<dbReference type="AlphaFoldDB" id="A0A0A0BKN6"/>
<dbReference type="EMBL" id="AXCY01000200">
    <property type="protein sequence ID" value="KGM08556.1"/>
    <property type="molecule type" value="Genomic_DNA"/>
</dbReference>
<feature type="compositionally biased region" description="Low complexity" evidence="1">
    <location>
        <begin position="51"/>
        <end position="71"/>
    </location>
</feature>